<dbReference type="AlphaFoldDB" id="A0A7W7VCK8"/>
<protein>
    <recommendedName>
        <fullName evidence="3">Three-Cys-motif partner protein TcmP</fullName>
    </recommendedName>
</protein>
<evidence type="ECO:0000313" key="1">
    <source>
        <dbReference type="EMBL" id="MBB4905070.1"/>
    </source>
</evidence>
<name>A0A7W7VCK8_9PSEU</name>
<dbReference type="RefSeq" id="WP_184809365.1">
    <property type="nucleotide sequence ID" value="NZ_JACHJQ010000002.1"/>
</dbReference>
<accession>A0A7W7VCK8</accession>
<evidence type="ECO:0000313" key="2">
    <source>
        <dbReference type="Proteomes" id="UP000520767"/>
    </source>
</evidence>
<reference evidence="1 2" key="1">
    <citation type="submission" date="2020-08" db="EMBL/GenBank/DDBJ databases">
        <title>Genomic Encyclopedia of Type Strains, Phase III (KMG-III): the genomes of soil and plant-associated and newly described type strains.</title>
        <authorList>
            <person name="Whitman W."/>
        </authorList>
    </citation>
    <scope>NUCLEOTIDE SEQUENCE [LARGE SCALE GENOMIC DNA]</scope>
    <source>
        <strain evidence="1 2">CECT 8960</strain>
    </source>
</reference>
<proteinExistence type="predicted"/>
<comment type="caution">
    <text evidence="1">The sequence shown here is derived from an EMBL/GenBank/DDBJ whole genome shotgun (WGS) entry which is preliminary data.</text>
</comment>
<gene>
    <name evidence="1" type="ORF">FHR82_001287</name>
</gene>
<sequence>MAVRAERPDPHTAVMRELLVRYLDAWTPAVLRSHRRATYVETVPDDFATSALRVFGEFADRLTGHQLDVVILGSLTTALTELGAAPGLSLRSVADPADLTVTGPVLAHLDVGAGALDEPTAWRLVASLGPGKAREVLLALPPAAADEVTEYRTRLRAAGLPYAVTVELADDDRRVRLLLFATSSDKHLATFKNELWAADEFAGIRYRDPRDAEHSLVDISLTPQLLPLRRALLDELARRGTCTVADLQHHTLHETIYRPADTVGVLTSAASSGAITREPAKGRLSPRTVVSRRP</sequence>
<dbReference type="Proteomes" id="UP000520767">
    <property type="component" value="Unassembled WGS sequence"/>
</dbReference>
<dbReference type="EMBL" id="JACHJQ010000002">
    <property type="protein sequence ID" value="MBB4905070.1"/>
    <property type="molecule type" value="Genomic_DNA"/>
</dbReference>
<evidence type="ECO:0008006" key="3">
    <source>
        <dbReference type="Google" id="ProtNLM"/>
    </source>
</evidence>
<organism evidence="1 2">
    <name type="scientific">Actinophytocola algeriensis</name>
    <dbReference type="NCBI Taxonomy" id="1768010"/>
    <lineage>
        <taxon>Bacteria</taxon>
        <taxon>Bacillati</taxon>
        <taxon>Actinomycetota</taxon>
        <taxon>Actinomycetes</taxon>
        <taxon>Pseudonocardiales</taxon>
        <taxon>Pseudonocardiaceae</taxon>
    </lineage>
</organism>
<keyword evidence="2" id="KW-1185">Reference proteome</keyword>